<evidence type="ECO:0000313" key="2">
    <source>
        <dbReference type="Proteomes" id="UP000688137"/>
    </source>
</evidence>
<dbReference type="AlphaFoldDB" id="A0A8S1Q5B3"/>
<dbReference type="EMBL" id="CAJJDM010000149">
    <property type="protein sequence ID" value="CAD8110769.1"/>
    <property type="molecule type" value="Genomic_DNA"/>
</dbReference>
<comment type="caution">
    <text evidence="1">The sequence shown here is derived from an EMBL/GenBank/DDBJ whole genome shotgun (WGS) entry which is preliminary data.</text>
</comment>
<protein>
    <submittedName>
        <fullName evidence="1">Uncharacterized protein</fullName>
    </submittedName>
</protein>
<accession>A0A8S1Q5B3</accession>
<keyword evidence="2" id="KW-1185">Reference proteome</keyword>
<dbReference type="Proteomes" id="UP000688137">
    <property type="component" value="Unassembled WGS sequence"/>
</dbReference>
<organism evidence="1 2">
    <name type="scientific">Paramecium primaurelia</name>
    <dbReference type="NCBI Taxonomy" id="5886"/>
    <lineage>
        <taxon>Eukaryota</taxon>
        <taxon>Sar</taxon>
        <taxon>Alveolata</taxon>
        <taxon>Ciliophora</taxon>
        <taxon>Intramacronucleata</taxon>
        <taxon>Oligohymenophorea</taxon>
        <taxon>Peniculida</taxon>
        <taxon>Parameciidae</taxon>
        <taxon>Paramecium</taxon>
    </lineage>
</organism>
<name>A0A8S1Q5B3_PARPR</name>
<reference evidence="1" key="1">
    <citation type="submission" date="2021-01" db="EMBL/GenBank/DDBJ databases">
        <authorList>
            <consortium name="Genoscope - CEA"/>
            <person name="William W."/>
        </authorList>
    </citation>
    <scope>NUCLEOTIDE SEQUENCE</scope>
</reference>
<proteinExistence type="predicted"/>
<sequence>MQNNAISNSLYFNKHSHFKQNIYRGYFVFKNANFSILETRNKQRYDSKHSEPEEQVFVSNSVQQIPSQRRITYDNNNIEDSQIQQVDKKGINKRCTTNLKLMQKEQQILPQLSSTQQVVRMKLQSRQLKAKPIIKKQKSLEHAIQLRYLNKQYEELQKGIMIKCLYININNREEYLDKVIILNFENLLLQSKRNFWDLKTDLKICHSFLIGSVIEQCDSPYCPCTLRSDLKNTLRILSKAYLIVFLFTNQTFALVWQKYLSDNGYIYDAIYISKQQSPQIECGGIKLNRLLRDFSKFKIIKILIFDSIDISNPFHKISPDQFQYRLPIYGTDVETILFIFQQIQNPKQFDSKVIFDICTSLYNDQNVIISRKPITILSIDLSQAYNYFNQKEELLQDKLQILSKLSTIQKEFNKNIIQFDSSLLQEQEDQVYKWVDITRNRVLDQIKSKFQEKIPLLHFTVGDLIVRNHKFKTLYFNYPQSQLVQKETQLNKKIIKIDRETSNYQNKQKNQQLINCFLCVE</sequence>
<gene>
    <name evidence="1" type="ORF">PPRIM_AZ9-3.1.T1450078</name>
</gene>
<dbReference type="OMA" id="NCFLCVE"/>
<evidence type="ECO:0000313" key="1">
    <source>
        <dbReference type="EMBL" id="CAD8110769.1"/>
    </source>
</evidence>